<dbReference type="Gene3D" id="3.40.1660.10">
    <property type="entry name" value="EreA-like (biosynthetic domain)"/>
    <property type="match status" value="1"/>
</dbReference>
<dbReference type="PANTHER" id="PTHR31299:SF0">
    <property type="entry name" value="ESTERASE, PUTATIVE (AFU_ORTHOLOGUE AFUA_1G05850)-RELATED"/>
    <property type="match status" value="1"/>
</dbReference>
<dbReference type="InterPro" id="IPR007815">
    <property type="entry name" value="Emycin_Estase"/>
</dbReference>
<dbReference type="GO" id="GO:0046677">
    <property type="term" value="P:response to antibiotic"/>
    <property type="evidence" value="ECO:0007669"/>
    <property type="project" value="InterPro"/>
</dbReference>
<evidence type="ECO:0000313" key="1">
    <source>
        <dbReference type="EMBL" id="GEN77651.1"/>
    </source>
</evidence>
<keyword evidence="2" id="KW-1185">Reference proteome</keyword>
<organism evidence="1 2">
    <name type="scientific">Chryseobacterium hagamense</name>
    <dbReference type="NCBI Taxonomy" id="395935"/>
    <lineage>
        <taxon>Bacteria</taxon>
        <taxon>Pseudomonadati</taxon>
        <taxon>Bacteroidota</taxon>
        <taxon>Flavobacteriia</taxon>
        <taxon>Flavobacteriales</taxon>
        <taxon>Weeksellaceae</taxon>
        <taxon>Chryseobacterium group</taxon>
        <taxon>Chryseobacterium</taxon>
    </lineage>
</organism>
<dbReference type="OrthoDB" id="9810066at2"/>
<evidence type="ECO:0000313" key="2">
    <source>
        <dbReference type="Proteomes" id="UP000321863"/>
    </source>
</evidence>
<protein>
    <submittedName>
        <fullName evidence="1">Succinoglycan biosynthesis protein</fullName>
    </submittedName>
</protein>
<dbReference type="Gene3D" id="1.20.1440.30">
    <property type="entry name" value="Biosynthetic Protein domain"/>
    <property type="match status" value="1"/>
</dbReference>
<comment type="caution">
    <text evidence="1">The sequence shown here is derived from an EMBL/GenBank/DDBJ whole genome shotgun (WGS) entry which is preliminary data.</text>
</comment>
<dbReference type="EMBL" id="BJYJ01000028">
    <property type="protein sequence ID" value="GEN77651.1"/>
    <property type="molecule type" value="Genomic_DNA"/>
</dbReference>
<gene>
    <name evidence="1" type="ORF">CHA01nite_33910</name>
</gene>
<proteinExistence type="predicted"/>
<dbReference type="Pfam" id="PF05139">
    <property type="entry name" value="Erythro_esteras"/>
    <property type="match status" value="1"/>
</dbReference>
<dbReference type="SUPFAM" id="SSF159501">
    <property type="entry name" value="EreA/ChaN-like"/>
    <property type="match status" value="1"/>
</dbReference>
<name>A0A511YR32_9FLAO</name>
<accession>A0A511YR32</accession>
<dbReference type="Gene3D" id="3.30.1870.10">
    <property type="entry name" value="EreA-like, domain 2"/>
    <property type="match status" value="1"/>
</dbReference>
<dbReference type="InterPro" id="IPR052036">
    <property type="entry name" value="Hydrolase/PRTase-associated"/>
</dbReference>
<dbReference type="AlphaFoldDB" id="A0A511YR32"/>
<dbReference type="PANTHER" id="PTHR31299">
    <property type="entry name" value="ESTERASE, PUTATIVE (AFU_ORTHOLOGUE AFUA_1G05850)-RELATED"/>
    <property type="match status" value="1"/>
</dbReference>
<dbReference type="Proteomes" id="UP000321863">
    <property type="component" value="Unassembled WGS sequence"/>
</dbReference>
<sequence>MKKIFPGNVLLLGAFLFSTLICSQSAVERNYLRKFIHPLQSYDADTGFKEDSLVFNRFFANVKIIGLGEASHGSSEIFKLKDKLTRYILMKNNGGVFSIESPMPKAMLINEYIVNGKKTGKEYVMNLDSWIYQTDEILDMTEWMKKYNDRHASKITFTGFDMTTYRGSVVQFKIIMDKYNVSTDHLMKLTQLLHEENQLEKKQLSRKKQIHAEASTELDHIRNFLPNISGPDDYSWFAQHLVLLEQYIHRSYLDRNRYMAENIAWLKNKYPESAFVLWAHNEHLKKTGAETGRFLIEKFKDDYTSCGTFFYEGSHSVIGLDDKKITPAFVKKNTPDSLEELLNSFNIPIFILDLKSIKKENNELTKVLLKKINYRTVGASPTSNDFKSGNITDDFDYLIFIKNSTASKLLSN</sequence>
<dbReference type="RefSeq" id="WP_146943628.1">
    <property type="nucleotide sequence ID" value="NZ_BJYJ01000028.1"/>
</dbReference>
<reference evidence="1 2" key="1">
    <citation type="submission" date="2019-07" db="EMBL/GenBank/DDBJ databases">
        <title>Whole genome shotgun sequence of Chryseobacterium hagamense NBRC 105253.</title>
        <authorList>
            <person name="Hosoyama A."/>
            <person name="Uohara A."/>
            <person name="Ohji S."/>
            <person name="Ichikawa N."/>
        </authorList>
    </citation>
    <scope>NUCLEOTIDE SEQUENCE [LARGE SCALE GENOMIC DNA]</scope>
    <source>
        <strain evidence="1 2">NBRC 105253</strain>
    </source>
</reference>
<dbReference type="CDD" id="cd14728">
    <property type="entry name" value="Ere-like"/>
    <property type="match status" value="1"/>
</dbReference>